<evidence type="ECO:0000313" key="3">
    <source>
        <dbReference type="Proteomes" id="UP000646053"/>
    </source>
</evidence>
<keyword evidence="3" id="KW-1185">Reference proteome</keyword>
<reference evidence="2" key="1">
    <citation type="submission" date="2019-12" db="EMBL/GenBank/DDBJ databases">
        <title>High-Quality draft genome sequences of three cyanobacteria isolated from the limestone walls of the Old Cathedral of Coimbra.</title>
        <authorList>
            <person name="Tiago I."/>
            <person name="Soares F."/>
            <person name="Portugal A."/>
        </authorList>
    </citation>
    <scope>NUCLEOTIDE SEQUENCE</scope>
    <source>
        <strain evidence="2">A</strain>
    </source>
</reference>
<name>A0A8J8CH22_9CYAN</name>
<evidence type="ECO:0000313" key="2">
    <source>
        <dbReference type="EMBL" id="NDJ16204.1"/>
    </source>
</evidence>
<organism evidence="2 3">
    <name type="scientific">Myxacorys almedinensis A</name>
    <dbReference type="NCBI Taxonomy" id="2690445"/>
    <lineage>
        <taxon>Bacteria</taxon>
        <taxon>Bacillati</taxon>
        <taxon>Cyanobacteriota</taxon>
        <taxon>Cyanophyceae</taxon>
        <taxon>Leptolyngbyales</taxon>
        <taxon>Leptolyngbyaceae</taxon>
        <taxon>Myxacorys</taxon>
        <taxon>Myxacorys almedinensis</taxon>
    </lineage>
</organism>
<evidence type="ECO:0000256" key="1">
    <source>
        <dbReference type="SAM" id="MobiDB-lite"/>
    </source>
</evidence>
<feature type="region of interest" description="Disordered" evidence="1">
    <location>
        <begin position="70"/>
        <end position="119"/>
    </location>
</feature>
<gene>
    <name evidence="2" type="ORF">GS601_02685</name>
</gene>
<dbReference type="Proteomes" id="UP000646053">
    <property type="component" value="Unassembled WGS sequence"/>
</dbReference>
<accession>A0A8J8CH22</accession>
<sequence>MAFRKSTHHRTRFSVDVFWMRWIAISSVLGVIGLSNSVGLAQPGAVSAASAALQETQPAPKTVETLKRLLEQSPRTPLRRNTPKDHLTPSSYSAPQPTLQSKPQQSLQSKPQPSFATPVAAKVSRPVAAVQNAEVTRPVAAVQNSAQPNSDQPTPRQPIHQPIAQATSTQEFLQHHRRASAQRLLTPAETEGQTMAQADPSAQNADTLRQKLIIDRLVELRPPAFSPGSTVGTPTAFGANYGDAFVGLSLSNRRPRINEADGALSAGFGLGDSEQAVGLEVSANIGSLRRFGRNGDIGLKLHRALPGKAAIALGYDSGITWGEENRSTVSTLYGVASKVFDLRPSDPDSTLTLTASLGLGGGRFRSFDNIQTGRGGVGVFGSVGVRVIPQGSVIASWTGQDLNLGVSYVPIKTQPLFLTAVIGNVFSRNDNATLFSLGIGYGFNYAGYQY</sequence>
<protein>
    <submittedName>
        <fullName evidence="2">Uncharacterized protein</fullName>
    </submittedName>
</protein>
<dbReference type="AlphaFoldDB" id="A0A8J8CH22"/>
<feature type="compositionally biased region" description="Low complexity" evidence="1">
    <location>
        <begin position="95"/>
        <end position="114"/>
    </location>
</feature>
<dbReference type="EMBL" id="WVIE01000002">
    <property type="protein sequence ID" value="NDJ16204.1"/>
    <property type="molecule type" value="Genomic_DNA"/>
</dbReference>
<comment type="caution">
    <text evidence="2">The sequence shown here is derived from an EMBL/GenBank/DDBJ whole genome shotgun (WGS) entry which is preliminary data.</text>
</comment>
<proteinExistence type="predicted"/>